<feature type="non-terminal residue" evidence="1">
    <location>
        <position position="1"/>
    </location>
</feature>
<dbReference type="InterPro" id="IPR045153">
    <property type="entry name" value="Est1/Ebs1-like"/>
</dbReference>
<sequence length="91" mass="10378">MELEKKLRAELKKKSFWDPDVRRLRHTLAQAYAATLFANFTFAQANDVEQQLWKACYYRPIEEFRSRMRAAQQAAAGAANAGATPEEGKAQ</sequence>
<gene>
    <name evidence="1" type="ORF">HaLaN_26277</name>
</gene>
<evidence type="ECO:0000313" key="1">
    <source>
        <dbReference type="EMBL" id="GFH27888.1"/>
    </source>
</evidence>
<dbReference type="PANTHER" id="PTHR15696:SF0">
    <property type="entry name" value="TELOMERASE-BINDING PROTEIN EST1A"/>
    <property type="match status" value="1"/>
</dbReference>
<organism evidence="1 2">
    <name type="scientific">Haematococcus lacustris</name>
    <name type="common">Green alga</name>
    <name type="synonym">Haematococcus pluvialis</name>
    <dbReference type="NCBI Taxonomy" id="44745"/>
    <lineage>
        <taxon>Eukaryota</taxon>
        <taxon>Viridiplantae</taxon>
        <taxon>Chlorophyta</taxon>
        <taxon>core chlorophytes</taxon>
        <taxon>Chlorophyceae</taxon>
        <taxon>CS clade</taxon>
        <taxon>Chlamydomonadales</taxon>
        <taxon>Haematococcaceae</taxon>
        <taxon>Haematococcus</taxon>
    </lineage>
</organism>
<name>A0A6A0A5U9_HAELA</name>
<dbReference type="Proteomes" id="UP000485058">
    <property type="component" value="Unassembled WGS sequence"/>
</dbReference>
<dbReference type="GO" id="GO:0042162">
    <property type="term" value="F:telomeric DNA binding"/>
    <property type="evidence" value="ECO:0007669"/>
    <property type="project" value="TreeGrafter"/>
</dbReference>
<feature type="non-terminal residue" evidence="1">
    <location>
        <position position="91"/>
    </location>
</feature>
<keyword evidence="2" id="KW-1185">Reference proteome</keyword>
<reference evidence="1 2" key="1">
    <citation type="submission" date="2020-02" db="EMBL/GenBank/DDBJ databases">
        <title>Draft genome sequence of Haematococcus lacustris strain NIES-144.</title>
        <authorList>
            <person name="Morimoto D."/>
            <person name="Nakagawa S."/>
            <person name="Yoshida T."/>
            <person name="Sawayama S."/>
        </authorList>
    </citation>
    <scope>NUCLEOTIDE SEQUENCE [LARGE SCALE GENOMIC DNA]</scope>
    <source>
        <strain evidence="1 2">NIES-144</strain>
    </source>
</reference>
<dbReference type="AlphaFoldDB" id="A0A6A0A5U9"/>
<dbReference type="GO" id="GO:0070034">
    <property type="term" value="F:telomerase RNA binding"/>
    <property type="evidence" value="ECO:0007669"/>
    <property type="project" value="TreeGrafter"/>
</dbReference>
<dbReference type="Gene3D" id="1.25.40.10">
    <property type="entry name" value="Tetratricopeptide repeat domain"/>
    <property type="match status" value="1"/>
</dbReference>
<dbReference type="GO" id="GO:0000184">
    <property type="term" value="P:nuclear-transcribed mRNA catabolic process, nonsense-mediated decay"/>
    <property type="evidence" value="ECO:0007669"/>
    <property type="project" value="TreeGrafter"/>
</dbReference>
<accession>A0A6A0A5U9</accession>
<dbReference type="SUPFAM" id="SSF48452">
    <property type="entry name" value="TPR-like"/>
    <property type="match status" value="1"/>
</dbReference>
<dbReference type="PANTHER" id="PTHR15696">
    <property type="entry name" value="SMG-7 SUPPRESSOR WITH MORPHOLOGICAL EFFECT ON GENITALIA PROTEIN 7"/>
    <property type="match status" value="1"/>
</dbReference>
<evidence type="ECO:0000313" key="2">
    <source>
        <dbReference type="Proteomes" id="UP000485058"/>
    </source>
</evidence>
<dbReference type="InterPro" id="IPR011990">
    <property type="entry name" value="TPR-like_helical_dom_sf"/>
</dbReference>
<protein>
    <submittedName>
        <fullName evidence="1">Uncharacterized protein</fullName>
    </submittedName>
</protein>
<dbReference type="GO" id="GO:0005697">
    <property type="term" value="C:telomerase holoenzyme complex"/>
    <property type="evidence" value="ECO:0007669"/>
    <property type="project" value="TreeGrafter"/>
</dbReference>
<proteinExistence type="predicted"/>
<dbReference type="EMBL" id="BLLF01003660">
    <property type="protein sequence ID" value="GFH27888.1"/>
    <property type="molecule type" value="Genomic_DNA"/>
</dbReference>
<comment type="caution">
    <text evidence="1">The sequence shown here is derived from an EMBL/GenBank/DDBJ whole genome shotgun (WGS) entry which is preliminary data.</text>
</comment>